<dbReference type="InterPro" id="IPR013087">
    <property type="entry name" value="Znf_C2H2_type"/>
</dbReference>
<evidence type="ECO:0000256" key="4">
    <source>
        <dbReference type="ARBA" id="ARBA00022833"/>
    </source>
</evidence>
<dbReference type="PANTHER" id="PTHR45801:SF110">
    <property type="entry name" value="TRANSCRIPTIONAL REGULATOR SUPERMAN"/>
    <property type="match status" value="1"/>
</dbReference>
<evidence type="ECO:0000256" key="6">
    <source>
        <dbReference type="ARBA" id="ARBA00023163"/>
    </source>
</evidence>
<keyword evidence="2" id="KW-0479">Metal-binding</keyword>
<dbReference type="InterPro" id="IPR052426">
    <property type="entry name" value="Plant_dev_regulator"/>
</dbReference>
<protein>
    <recommendedName>
        <fullName evidence="9">C2H2-type domain-containing protein</fullName>
    </recommendedName>
</protein>
<accession>A0A9D5H993</accession>
<dbReference type="OrthoDB" id="1708403at2759"/>
<name>A0A9D5H993_9LILI</name>
<dbReference type="EMBL" id="JAGGNH010000007">
    <property type="protein sequence ID" value="KAJ0968206.1"/>
    <property type="molecule type" value="Genomic_DNA"/>
</dbReference>
<proteinExistence type="predicted"/>
<evidence type="ECO:0000256" key="3">
    <source>
        <dbReference type="ARBA" id="ARBA00022771"/>
    </source>
</evidence>
<feature type="domain" description="C2H2-type" evidence="9">
    <location>
        <begin position="61"/>
        <end position="88"/>
    </location>
</feature>
<dbReference type="PANTHER" id="PTHR45801">
    <property type="entry name" value="OS07G0101800 PROTEIN"/>
    <property type="match status" value="1"/>
</dbReference>
<keyword evidence="4" id="KW-0862">Zinc</keyword>
<reference evidence="10" key="2">
    <citation type="journal article" date="2022" name="Hortic Res">
        <title>The genome of Dioscorea zingiberensis sheds light on the biosynthesis, origin and evolution of the medicinally important diosgenin saponins.</title>
        <authorList>
            <person name="Li Y."/>
            <person name="Tan C."/>
            <person name="Li Z."/>
            <person name="Guo J."/>
            <person name="Li S."/>
            <person name="Chen X."/>
            <person name="Wang C."/>
            <person name="Dai X."/>
            <person name="Yang H."/>
            <person name="Song W."/>
            <person name="Hou L."/>
            <person name="Xu J."/>
            <person name="Tong Z."/>
            <person name="Xu A."/>
            <person name="Yuan X."/>
            <person name="Wang W."/>
            <person name="Yang Q."/>
            <person name="Chen L."/>
            <person name="Sun Z."/>
            <person name="Wang K."/>
            <person name="Pan B."/>
            <person name="Chen J."/>
            <person name="Bao Y."/>
            <person name="Liu F."/>
            <person name="Qi X."/>
            <person name="Gang D.R."/>
            <person name="Wen J."/>
            <person name="Li J."/>
        </authorList>
    </citation>
    <scope>NUCLEOTIDE SEQUENCE</scope>
    <source>
        <strain evidence="10">Dzin_1.0</strain>
    </source>
</reference>
<dbReference type="InterPro" id="IPR036236">
    <property type="entry name" value="Znf_C2H2_sf"/>
</dbReference>
<keyword evidence="5" id="KW-0805">Transcription regulation</keyword>
<dbReference type="AlphaFoldDB" id="A0A9D5H993"/>
<dbReference type="GO" id="GO:0008270">
    <property type="term" value="F:zinc ion binding"/>
    <property type="evidence" value="ECO:0007669"/>
    <property type="project" value="UniProtKB-KW"/>
</dbReference>
<evidence type="ECO:0000256" key="7">
    <source>
        <dbReference type="ARBA" id="ARBA00023242"/>
    </source>
</evidence>
<keyword evidence="7" id="KW-0539">Nucleus</keyword>
<keyword evidence="6" id="KW-0804">Transcription</keyword>
<evidence type="ECO:0000256" key="2">
    <source>
        <dbReference type="ARBA" id="ARBA00022723"/>
    </source>
</evidence>
<dbReference type="Gene3D" id="3.30.160.60">
    <property type="entry name" value="Classic Zinc Finger"/>
    <property type="match status" value="1"/>
</dbReference>
<evidence type="ECO:0000256" key="5">
    <source>
        <dbReference type="ARBA" id="ARBA00023015"/>
    </source>
</evidence>
<dbReference type="SMART" id="SM00355">
    <property type="entry name" value="ZnF_C2H2"/>
    <property type="match status" value="1"/>
</dbReference>
<evidence type="ECO:0000259" key="9">
    <source>
        <dbReference type="PROSITE" id="PS50157"/>
    </source>
</evidence>
<comment type="subcellular location">
    <subcellularLocation>
        <location evidence="1">Nucleus</location>
    </subcellularLocation>
</comment>
<keyword evidence="11" id="KW-1185">Reference proteome</keyword>
<evidence type="ECO:0000313" key="11">
    <source>
        <dbReference type="Proteomes" id="UP001085076"/>
    </source>
</evidence>
<reference evidence="10" key="1">
    <citation type="submission" date="2021-03" db="EMBL/GenBank/DDBJ databases">
        <authorList>
            <person name="Li Z."/>
            <person name="Yang C."/>
        </authorList>
    </citation>
    <scope>NUCLEOTIDE SEQUENCE</scope>
    <source>
        <strain evidence="10">Dzin_1.0</strain>
        <tissue evidence="10">Leaf</tissue>
    </source>
</reference>
<evidence type="ECO:0000256" key="8">
    <source>
        <dbReference type="PROSITE-ProRule" id="PRU00042"/>
    </source>
</evidence>
<organism evidence="10 11">
    <name type="scientific">Dioscorea zingiberensis</name>
    <dbReference type="NCBI Taxonomy" id="325984"/>
    <lineage>
        <taxon>Eukaryota</taxon>
        <taxon>Viridiplantae</taxon>
        <taxon>Streptophyta</taxon>
        <taxon>Embryophyta</taxon>
        <taxon>Tracheophyta</taxon>
        <taxon>Spermatophyta</taxon>
        <taxon>Magnoliopsida</taxon>
        <taxon>Liliopsida</taxon>
        <taxon>Dioscoreales</taxon>
        <taxon>Dioscoreaceae</taxon>
        <taxon>Dioscorea</taxon>
    </lineage>
</organism>
<dbReference type="GO" id="GO:0005634">
    <property type="term" value="C:nucleus"/>
    <property type="evidence" value="ECO:0007669"/>
    <property type="project" value="UniProtKB-SubCell"/>
</dbReference>
<gene>
    <name evidence="10" type="ORF">J5N97_025123</name>
</gene>
<dbReference type="Pfam" id="PF13912">
    <property type="entry name" value="zf-C2H2_6"/>
    <property type="match status" value="1"/>
</dbReference>
<dbReference type="Proteomes" id="UP001085076">
    <property type="component" value="Miscellaneous, Linkage group lg07"/>
</dbReference>
<comment type="caution">
    <text evidence="10">The sequence shown here is derived from an EMBL/GenBank/DDBJ whole genome shotgun (WGS) entry which is preliminary data.</text>
</comment>
<evidence type="ECO:0000256" key="1">
    <source>
        <dbReference type="ARBA" id="ARBA00004123"/>
    </source>
</evidence>
<sequence>MTTELSLLTINQLQKLAQQKPNLAMWSWNDNQDHSDDSWEVRAFANDTSSATGTTWPPRSYSCSFCHREFRSAQALGGHMNVHRRDRAKLREASESSLKATRGTLHHPQMNFSAPPELAISSGSLCLLYPMPPSYHGDGLAFPLYKFMVPQEIKVGDDMKTENNVGVFGGQEGGDDGSQRMEEELDLELRLGRWNS</sequence>
<dbReference type="PROSITE" id="PS50157">
    <property type="entry name" value="ZINC_FINGER_C2H2_2"/>
    <property type="match status" value="1"/>
</dbReference>
<evidence type="ECO:0000313" key="10">
    <source>
        <dbReference type="EMBL" id="KAJ0968206.1"/>
    </source>
</evidence>
<keyword evidence="3 8" id="KW-0863">Zinc-finger</keyword>
<dbReference type="SUPFAM" id="SSF57667">
    <property type="entry name" value="beta-beta-alpha zinc fingers"/>
    <property type="match status" value="1"/>
</dbReference>
<dbReference type="PROSITE" id="PS00028">
    <property type="entry name" value="ZINC_FINGER_C2H2_1"/>
    <property type="match status" value="1"/>
</dbReference>